<reference evidence="1 2" key="1">
    <citation type="submission" date="2023-07" db="EMBL/GenBank/DDBJ databases">
        <title>Sequencing the genomes of 1000 actinobacteria strains.</title>
        <authorList>
            <person name="Klenk H.-P."/>
        </authorList>
    </citation>
    <scope>NUCLEOTIDE SEQUENCE [LARGE SCALE GENOMIC DNA]</scope>
    <source>
        <strain evidence="1 2">DSM 41600</strain>
    </source>
</reference>
<dbReference type="Proteomes" id="UP001234880">
    <property type="component" value="Unassembled WGS sequence"/>
</dbReference>
<dbReference type="RefSeq" id="WP_060953570.1">
    <property type="nucleotide sequence ID" value="NZ_JAURUE010000001.1"/>
</dbReference>
<comment type="caution">
    <text evidence="1">The sequence shown here is derived from an EMBL/GenBank/DDBJ whole genome shotgun (WGS) entry which is preliminary data.</text>
</comment>
<sequence>MQENPAAQGVWASVTHATPLKRDATYDHRAQQAALGIEVHHTDGRTAQSVLVLTPDQVELYAIQFEQLIAEREQARRSGR</sequence>
<evidence type="ECO:0000313" key="1">
    <source>
        <dbReference type="EMBL" id="MDP9609980.1"/>
    </source>
</evidence>
<organism evidence="1 2">
    <name type="scientific">Streptomyces demainii</name>
    <dbReference type="NCBI Taxonomy" id="588122"/>
    <lineage>
        <taxon>Bacteria</taxon>
        <taxon>Bacillati</taxon>
        <taxon>Actinomycetota</taxon>
        <taxon>Actinomycetes</taxon>
        <taxon>Kitasatosporales</taxon>
        <taxon>Streptomycetaceae</taxon>
        <taxon>Streptomyces</taxon>
    </lineage>
</organism>
<accession>A0ABT9KPA0</accession>
<protein>
    <submittedName>
        <fullName evidence="1">Regulator of extracellular matrix RemA (YlzA/DUF370 family)</fullName>
    </submittedName>
</protein>
<keyword evidence="2" id="KW-1185">Reference proteome</keyword>
<dbReference type="EMBL" id="JAURUE010000001">
    <property type="protein sequence ID" value="MDP9609980.1"/>
    <property type="molecule type" value="Genomic_DNA"/>
</dbReference>
<proteinExistence type="predicted"/>
<gene>
    <name evidence="1" type="ORF">JOF35_002257</name>
</gene>
<evidence type="ECO:0000313" key="2">
    <source>
        <dbReference type="Proteomes" id="UP001234880"/>
    </source>
</evidence>
<name>A0ABT9KPA0_9ACTN</name>